<evidence type="ECO:0000313" key="3">
    <source>
        <dbReference type="Proteomes" id="UP000663828"/>
    </source>
</evidence>
<reference evidence="2" key="1">
    <citation type="submission" date="2021-02" db="EMBL/GenBank/DDBJ databases">
        <authorList>
            <person name="Nowell W R."/>
        </authorList>
    </citation>
    <scope>NUCLEOTIDE SEQUENCE</scope>
</reference>
<dbReference type="EMBL" id="CAJNOR010005326">
    <property type="protein sequence ID" value="CAF1557109.1"/>
    <property type="molecule type" value="Genomic_DNA"/>
</dbReference>
<dbReference type="PANTHER" id="PTHR46289:SF14">
    <property type="entry name" value="DUF4371 DOMAIN-CONTAINING PROTEIN"/>
    <property type="match status" value="1"/>
</dbReference>
<comment type="caution">
    <text evidence="2">The sequence shown here is derived from an EMBL/GenBank/DDBJ whole genome shotgun (WGS) entry which is preliminary data.</text>
</comment>
<dbReference type="InterPro" id="IPR052958">
    <property type="entry name" value="IFN-induced_PKR_regulator"/>
</dbReference>
<accession>A0A815XG60</accession>
<feature type="domain" description="HAT C-terminal dimerisation" evidence="1">
    <location>
        <begin position="57"/>
        <end position="128"/>
    </location>
</feature>
<evidence type="ECO:0000313" key="2">
    <source>
        <dbReference type="EMBL" id="CAF1557109.1"/>
    </source>
</evidence>
<dbReference type="InterPro" id="IPR008906">
    <property type="entry name" value="HATC_C_dom"/>
</dbReference>
<dbReference type="SUPFAM" id="SSF53098">
    <property type="entry name" value="Ribonuclease H-like"/>
    <property type="match status" value="1"/>
</dbReference>
<dbReference type="Pfam" id="PF05699">
    <property type="entry name" value="Dimer_Tnp_hAT"/>
    <property type="match status" value="1"/>
</dbReference>
<proteinExistence type="predicted"/>
<dbReference type="Proteomes" id="UP000663828">
    <property type="component" value="Unassembled WGS sequence"/>
</dbReference>
<dbReference type="InterPro" id="IPR012337">
    <property type="entry name" value="RNaseH-like_sf"/>
</dbReference>
<dbReference type="AlphaFoldDB" id="A0A815XG60"/>
<dbReference type="PANTHER" id="PTHR46289">
    <property type="entry name" value="52 KDA REPRESSOR OF THE INHIBITOR OF THE PROTEIN KINASE-LIKE PROTEIN-RELATED"/>
    <property type="match status" value="1"/>
</dbReference>
<protein>
    <recommendedName>
        <fullName evidence="1">HAT C-terminal dimerisation domain-containing protein</fullName>
    </recommendedName>
</protein>
<sequence>MQISSLIPSYISDIQSSDVSPLFHHYQDDLQANDTNIHKAEFDTWRFSILRLKENERPNKIIETLEFIQSIKFFYPNIYILLQIYALIPVSVASAERSFSVLKLIKTKLRNRTDDERLSNLAVINIHKGIAQELNIENVIDEYAKSKRKLNFSNQDK</sequence>
<evidence type="ECO:0000259" key="1">
    <source>
        <dbReference type="Pfam" id="PF05699"/>
    </source>
</evidence>
<keyword evidence="3" id="KW-1185">Reference proteome</keyword>
<name>A0A815XG60_ADIRI</name>
<organism evidence="2 3">
    <name type="scientific">Adineta ricciae</name>
    <name type="common">Rotifer</name>
    <dbReference type="NCBI Taxonomy" id="249248"/>
    <lineage>
        <taxon>Eukaryota</taxon>
        <taxon>Metazoa</taxon>
        <taxon>Spiralia</taxon>
        <taxon>Gnathifera</taxon>
        <taxon>Rotifera</taxon>
        <taxon>Eurotatoria</taxon>
        <taxon>Bdelloidea</taxon>
        <taxon>Adinetida</taxon>
        <taxon>Adinetidae</taxon>
        <taxon>Adineta</taxon>
    </lineage>
</organism>
<dbReference type="GO" id="GO:0046983">
    <property type="term" value="F:protein dimerization activity"/>
    <property type="evidence" value="ECO:0007669"/>
    <property type="project" value="InterPro"/>
</dbReference>
<gene>
    <name evidence="2" type="ORF">XAT740_LOCUS43335</name>
</gene>